<feature type="transmembrane region" description="Helical" evidence="10">
    <location>
        <begin position="130"/>
        <end position="151"/>
    </location>
</feature>
<accession>A0A4P8IMR5</accession>
<comment type="subcellular location">
    <subcellularLocation>
        <location evidence="1">Cell membrane</location>
        <topology evidence="1">Multi-pass membrane protein</topology>
    </subcellularLocation>
</comment>
<feature type="transmembrane region" description="Helical" evidence="10">
    <location>
        <begin position="386"/>
        <end position="409"/>
    </location>
</feature>
<keyword evidence="7 10" id="KW-1133">Transmembrane helix</keyword>
<evidence type="ECO:0000256" key="9">
    <source>
        <dbReference type="SAM" id="MobiDB-lite"/>
    </source>
</evidence>
<feature type="compositionally biased region" description="Polar residues" evidence="9">
    <location>
        <begin position="1"/>
        <end position="25"/>
    </location>
</feature>
<keyword evidence="6" id="KW-0769">Symport</keyword>
<organism evidence="12 13">
    <name type="scientific">Trinickia violacea</name>
    <dbReference type="NCBI Taxonomy" id="2571746"/>
    <lineage>
        <taxon>Bacteria</taxon>
        <taxon>Pseudomonadati</taxon>
        <taxon>Pseudomonadota</taxon>
        <taxon>Betaproteobacteria</taxon>
        <taxon>Burkholderiales</taxon>
        <taxon>Burkholderiaceae</taxon>
        <taxon>Trinickia</taxon>
    </lineage>
</organism>
<feature type="transmembrane region" description="Helical" evidence="10">
    <location>
        <begin position="106"/>
        <end position="124"/>
    </location>
</feature>
<evidence type="ECO:0000256" key="5">
    <source>
        <dbReference type="ARBA" id="ARBA00022692"/>
    </source>
</evidence>
<dbReference type="SUPFAM" id="SSF103473">
    <property type="entry name" value="MFS general substrate transporter"/>
    <property type="match status" value="1"/>
</dbReference>
<feature type="transmembrane region" description="Helical" evidence="10">
    <location>
        <begin position="324"/>
        <end position="343"/>
    </location>
</feature>
<dbReference type="InterPro" id="IPR020846">
    <property type="entry name" value="MFS_dom"/>
</dbReference>
<sequence>MSLFFQPTATVPRKTNSETGVPNQANGGGASSVGDFIAVVLGNALEFFDFTVYAFFAVYIGKAFFPAFSAASQVVASVAVFGVGFVARPIGGVVIGAYADRAGRKAALSLTIAMMAAGTAILAFTPSYAAIGMAAPVLVVIGRLLQGFSAGGEMGPATTYMLEMASANRRGFYTSWQLATQGVASLFGGLVGYVVSSTLSASALAAWGWRVPFVVGLLIAPIGIYIRRRLNETLDTETAVNDTAELASSIVRHHLSDLLIACSVLIGPTITVYVVGYYMTTYGMRVLHFPASTSMLVGFITGGVGIVASLAAGLIYDRFPNRKWMVLPQVLTVMAILPAFAWVTQSGTASVFFLMVGGLTLLRVLMAPFQLCFIPEIFPSAIRSTCVSICFSVPTTLFGGSAQVVVAWLATVTQDPMSPAWYLLAANAISLLGVLALFARHRSTAGRDDMLRARAGI</sequence>
<dbReference type="GO" id="GO:0015293">
    <property type="term" value="F:symporter activity"/>
    <property type="evidence" value="ECO:0007669"/>
    <property type="project" value="UniProtKB-KW"/>
</dbReference>
<dbReference type="EMBL" id="CP040077">
    <property type="protein sequence ID" value="QCP49606.1"/>
    <property type="molecule type" value="Genomic_DNA"/>
</dbReference>
<dbReference type="GO" id="GO:0005886">
    <property type="term" value="C:plasma membrane"/>
    <property type="evidence" value="ECO:0007669"/>
    <property type="project" value="UniProtKB-SubCell"/>
</dbReference>
<dbReference type="FunFam" id="1.20.1250.20:FF:000001">
    <property type="entry name" value="Dicarboxylate MFS transporter"/>
    <property type="match status" value="1"/>
</dbReference>
<dbReference type="AlphaFoldDB" id="A0A4P8IMR5"/>
<evidence type="ECO:0000313" key="13">
    <source>
        <dbReference type="Proteomes" id="UP000298656"/>
    </source>
</evidence>
<proteinExistence type="inferred from homology"/>
<dbReference type="InterPro" id="IPR051084">
    <property type="entry name" value="H+-coupled_symporters"/>
</dbReference>
<dbReference type="PANTHER" id="PTHR43528:SF3">
    <property type="entry name" value="CITRATE-PROTON SYMPORTER"/>
    <property type="match status" value="1"/>
</dbReference>
<gene>
    <name evidence="12" type="ORF">FAZ95_10750</name>
</gene>
<evidence type="ECO:0000259" key="11">
    <source>
        <dbReference type="PROSITE" id="PS50850"/>
    </source>
</evidence>
<feature type="transmembrane region" description="Helical" evidence="10">
    <location>
        <begin position="74"/>
        <end position="99"/>
    </location>
</feature>
<evidence type="ECO:0000256" key="10">
    <source>
        <dbReference type="SAM" id="Phobius"/>
    </source>
</evidence>
<evidence type="ECO:0000256" key="3">
    <source>
        <dbReference type="ARBA" id="ARBA00022448"/>
    </source>
</evidence>
<evidence type="ECO:0000256" key="6">
    <source>
        <dbReference type="ARBA" id="ARBA00022847"/>
    </source>
</evidence>
<evidence type="ECO:0000256" key="1">
    <source>
        <dbReference type="ARBA" id="ARBA00004651"/>
    </source>
</evidence>
<dbReference type="InterPro" id="IPR005829">
    <property type="entry name" value="Sugar_transporter_CS"/>
</dbReference>
<keyword evidence="4" id="KW-1003">Cell membrane</keyword>
<feature type="transmembrane region" description="Helical" evidence="10">
    <location>
        <begin position="421"/>
        <end position="439"/>
    </location>
</feature>
<dbReference type="InterPro" id="IPR011701">
    <property type="entry name" value="MFS"/>
</dbReference>
<feature type="domain" description="Major facilitator superfamily (MFS) profile" evidence="11">
    <location>
        <begin position="35"/>
        <end position="445"/>
    </location>
</feature>
<dbReference type="KEGG" id="tvl:FAZ95_10750"/>
<evidence type="ECO:0000256" key="2">
    <source>
        <dbReference type="ARBA" id="ARBA00008240"/>
    </source>
</evidence>
<feature type="region of interest" description="Disordered" evidence="9">
    <location>
        <begin position="1"/>
        <end position="26"/>
    </location>
</feature>
<dbReference type="Gene3D" id="1.20.1250.20">
    <property type="entry name" value="MFS general substrate transporter like domains"/>
    <property type="match status" value="1"/>
</dbReference>
<dbReference type="Proteomes" id="UP000298656">
    <property type="component" value="Chromosome 1"/>
</dbReference>
<evidence type="ECO:0000313" key="12">
    <source>
        <dbReference type="EMBL" id="QCP49606.1"/>
    </source>
</evidence>
<dbReference type="Pfam" id="PF07690">
    <property type="entry name" value="MFS_1"/>
    <property type="match status" value="1"/>
</dbReference>
<keyword evidence="8 10" id="KW-0472">Membrane</keyword>
<dbReference type="PROSITE" id="PS50850">
    <property type="entry name" value="MFS"/>
    <property type="match status" value="1"/>
</dbReference>
<feature type="transmembrane region" description="Helical" evidence="10">
    <location>
        <begin position="207"/>
        <end position="226"/>
    </location>
</feature>
<evidence type="ECO:0000256" key="7">
    <source>
        <dbReference type="ARBA" id="ARBA00022989"/>
    </source>
</evidence>
<name>A0A4P8IMR5_9BURK</name>
<keyword evidence="3" id="KW-0813">Transport</keyword>
<keyword evidence="13" id="KW-1185">Reference proteome</keyword>
<comment type="similarity">
    <text evidence="2">Belongs to the major facilitator superfamily. Metabolite:H+ Symporter (MHS) family (TC 2.A.1.6) family.</text>
</comment>
<evidence type="ECO:0000256" key="8">
    <source>
        <dbReference type="ARBA" id="ARBA00023136"/>
    </source>
</evidence>
<dbReference type="InterPro" id="IPR036259">
    <property type="entry name" value="MFS_trans_sf"/>
</dbReference>
<reference evidence="12 13" key="1">
    <citation type="submission" date="2019-05" db="EMBL/GenBank/DDBJ databases">
        <title>Burkholderia sp. DHOD12, isolated from subtropical forest soil.</title>
        <authorList>
            <person name="Gao Z.-H."/>
            <person name="Qiu L.-H."/>
        </authorList>
    </citation>
    <scope>NUCLEOTIDE SEQUENCE [LARGE SCALE GENOMIC DNA]</scope>
    <source>
        <strain evidence="12 13">DHOD12</strain>
    </source>
</reference>
<feature type="transmembrane region" description="Helical" evidence="10">
    <location>
        <begin position="172"/>
        <end position="195"/>
    </location>
</feature>
<dbReference type="PROSITE" id="PS00217">
    <property type="entry name" value="SUGAR_TRANSPORT_2"/>
    <property type="match status" value="1"/>
</dbReference>
<dbReference type="OrthoDB" id="6766492at2"/>
<dbReference type="PANTHER" id="PTHR43528">
    <property type="entry name" value="ALPHA-KETOGLUTARATE PERMEASE"/>
    <property type="match status" value="1"/>
</dbReference>
<dbReference type="PROSITE" id="PS00216">
    <property type="entry name" value="SUGAR_TRANSPORT_1"/>
    <property type="match status" value="1"/>
</dbReference>
<protein>
    <submittedName>
        <fullName evidence="12">MFS transporter</fullName>
    </submittedName>
</protein>
<keyword evidence="5 10" id="KW-0812">Transmembrane</keyword>
<feature type="transmembrane region" description="Helical" evidence="10">
    <location>
        <begin position="258"/>
        <end position="279"/>
    </location>
</feature>
<feature type="transmembrane region" description="Helical" evidence="10">
    <location>
        <begin position="349"/>
        <end position="374"/>
    </location>
</feature>
<feature type="transmembrane region" description="Helical" evidence="10">
    <location>
        <begin position="291"/>
        <end position="312"/>
    </location>
</feature>
<evidence type="ECO:0000256" key="4">
    <source>
        <dbReference type="ARBA" id="ARBA00022475"/>
    </source>
</evidence>